<evidence type="ECO:0000313" key="4">
    <source>
        <dbReference type="Proteomes" id="UP001497382"/>
    </source>
</evidence>
<evidence type="ECO:0000256" key="1">
    <source>
        <dbReference type="SAM" id="MobiDB-lite"/>
    </source>
</evidence>
<organism evidence="3 4">
    <name type="scientific">Larinioides sclopetarius</name>
    <dbReference type="NCBI Taxonomy" id="280406"/>
    <lineage>
        <taxon>Eukaryota</taxon>
        <taxon>Metazoa</taxon>
        <taxon>Ecdysozoa</taxon>
        <taxon>Arthropoda</taxon>
        <taxon>Chelicerata</taxon>
        <taxon>Arachnida</taxon>
        <taxon>Araneae</taxon>
        <taxon>Araneomorphae</taxon>
        <taxon>Entelegynae</taxon>
        <taxon>Araneoidea</taxon>
        <taxon>Araneidae</taxon>
        <taxon>Larinioides</taxon>
    </lineage>
</organism>
<feature type="transmembrane region" description="Helical" evidence="2">
    <location>
        <begin position="83"/>
        <end position="102"/>
    </location>
</feature>
<proteinExistence type="predicted"/>
<protein>
    <submittedName>
        <fullName evidence="3">Uncharacterized protein</fullName>
    </submittedName>
</protein>
<reference evidence="3 4" key="1">
    <citation type="submission" date="2024-04" db="EMBL/GenBank/DDBJ databases">
        <authorList>
            <person name="Rising A."/>
            <person name="Reimegard J."/>
            <person name="Sonavane S."/>
            <person name="Akerstrom W."/>
            <person name="Nylinder S."/>
            <person name="Hedman E."/>
            <person name="Kallberg Y."/>
        </authorList>
    </citation>
    <scope>NUCLEOTIDE SEQUENCE [LARGE SCALE GENOMIC DNA]</scope>
</reference>
<gene>
    <name evidence="3" type="ORF">LARSCL_LOCUS1596</name>
</gene>
<evidence type="ECO:0000313" key="3">
    <source>
        <dbReference type="EMBL" id="CAL1263639.1"/>
    </source>
</evidence>
<feature type="transmembrane region" description="Helical" evidence="2">
    <location>
        <begin position="108"/>
        <end position="129"/>
    </location>
</feature>
<dbReference type="EMBL" id="CAXIEN010000009">
    <property type="protein sequence ID" value="CAL1263639.1"/>
    <property type="molecule type" value="Genomic_DNA"/>
</dbReference>
<comment type="caution">
    <text evidence="3">The sequence shown here is derived from an EMBL/GenBank/DDBJ whole genome shotgun (WGS) entry which is preliminary data.</text>
</comment>
<feature type="region of interest" description="Disordered" evidence="1">
    <location>
        <begin position="1"/>
        <end position="52"/>
    </location>
</feature>
<sequence length="185" mass="21213">MRSPPSSIEYDPHNPPPETPSTSGQLPIRPPLSSIEYDPNNPPPETPSQNEPVTVKTRLTRYKRVTIQLPLWKQHFYDFRKRIWIAVAIAICAALFCVPAYITQNKVLYFGIAFAMCIICFSFIWLAIAEGPPFKSDDKGNPIKPSYLLPQKLSNSSYDLLSDSQRKELLRQQEYLAYMYEEQNG</sequence>
<keyword evidence="2" id="KW-0812">Transmembrane</keyword>
<dbReference type="AlphaFoldDB" id="A0AAV1YX55"/>
<name>A0AAV1YX55_9ARAC</name>
<dbReference type="Proteomes" id="UP001497382">
    <property type="component" value="Unassembled WGS sequence"/>
</dbReference>
<evidence type="ECO:0000256" key="2">
    <source>
        <dbReference type="SAM" id="Phobius"/>
    </source>
</evidence>
<accession>A0AAV1YX55</accession>
<keyword evidence="4" id="KW-1185">Reference proteome</keyword>
<keyword evidence="2" id="KW-0472">Membrane</keyword>
<keyword evidence="2" id="KW-1133">Transmembrane helix</keyword>